<gene>
    <name evidence="1" type="ORF">O181_036436</name>
</gene>
<sequence>DENNVDGEGGLFIEEEETPTLLSLTVSSVNDNWTRIHDSGVSRSTVRNLNMLFNSQPTLINMKMLSGTAKITNVGKLNFNGFIIHPVYYSPNGKSNLISKLQLEDNRLIFFRKKKMIIDKAGYRVVQRFNRKGNLYVADLNPPNPIINNILSKSIPNWHLVLTHPSYLYPKKILNINNLK</sequence>
<feature type="non-terminal residue" evidence="1">
    <location>
        <position position="1"/>
    </location>
</feature>
<protein>
    <submittedName>
        <fullName evidence="1">Uncharacterized protein</fullName>
    </submittedName>
</protein>
<evidence type="ECO:0000313" key="2">
    <source>
        <dbReference type="Proteomes" id="UP000765509"/>
    </source>
</evidence>
<evidence type="ECO:0000313" key="1">
    <source>
        <dbReference type="EMBL" id="MBW0496721.1"/>
    </source>
</evidence>
<name>A0A9Q3H9X2_9BASI</name>
<dbReference type="AlphaFoldDB" id="A0A9Q3H9X2"/>
<organism evidence="1 2">
    <name type="scientific">Austropuccinia psidii MF-1</name>
    <dbReference type="NCBI Taxonomy" id="1389203"/>
    <lineage>
        <taxon>Eukaryota</taxon>
        <taxon>Fungi</taxon>
        <taxon>Dikarya</taxon>
        <taxon>Basidiomycota</taxon>
        <taxon>Pucciniomycotina</taxon>
        <taxon>Pucciniomycetes</taxon>
        <taxon>Pucciniales</taxon>
        <taxon>Sphaerophragmiaceae</taxon>
        <taxon>Austropuccinia</taxon>
    </lineage>
</organism>
<proteinExistence type="predicted"/>
<reference evidence="1" key="1">
    <citation type="submission" date="2021-03" db="EMBL/GenBank/DDBJ databases">
        <title>Draft genome sequence of rust myrtle Austropuccinia psidii MF-1, a brazilian biotype.</title>
        <authorList>
            <person name="Quecine M.C."/>
            <person name="Pachon D.M.R."/>
            <person name="Bonatelli M.L."/>
            <person name="Correr F.H."/>
            <person name="Franceschini L.M."/>
            <person name="Leite T.F."/>
            <person name="Margarido G.R.A."/>
            <person name="Almeida C.A."/>
            <person name="Ferrarezi J.A."/>
            <person name="Labate C.A."/>
        </authorList>
    </citation>
    <scope>NUCLEOTIDE SEQUENCE</scope>
    <source>
        <strain evidence="1">MF-1</strain>
    </source>
</reference>
<dbReference type="Proteomes" id="UP000765509">
    <property type="component" value="Unassembled WGS sequence"/>
</dbReference>
<keyword evidence="2" id="KW-1185">Reference proteome</keyword>
<dbReference type="EMBL" id="AVOT02013786">
    <property type="protein sequence ID" value="MBW0496721.1"/>
    <property type="molecule type" value="Genomic_DNA"/>
</dbReference>
<comment type="caution">
    <text evidence="1">The sequence shown here is derived from an EMBL/GenBank/DDBJ whole genome shotgun (WGS) entry which is preliminary data.</text>
</comment>
<accession>A0A9Q3H9X2</accession>